<dbReference type="InterPro" id="IPR038718">
    <property type="entry name" value="SNF2-like_sf"/>
</dbReference>
<evidence type="ECO:0000256" key="11">
    <source>
        <dbReference type="SAM" id="MobiDB-lite"/>
    </source>
</evidence>
<dbReference type="GO" id="GO:0005524">
    <property type="term" value="F:ATP binding"/>
    <property type="evidence" value="ECO:0007669"/>
    <property type="project" value="UniProtKB-KW"/>
</dbReference>
<protein>
    <recommendedName>
        <fullName evidence="3">DNA helicase</fullName>
        <ecNumber evidence="3">3.6.4.12</ecNumber>
    </recommendedName>
</protein>
<dbReference type="GO" id="GO:0005694">
    <property type="term" value="C:chromosome"/>
    <property type="evidence" value="ECO:0007669"/>
    <property type="project" value="UniProtKB-ARBA"/>
</dbReference>
<keyword evidence="9" id="KW-0238">DNA-binding</keyword>
<feature type="compositionally biased region" description="Polar residues" evidence="11">
    <location>
        <begin position="103"/>
        <end position="123"/>
    </location>
</feature>
<dbReference type="GO" id="GO:0005634">
    <property type="term" value="C:nucleus"/>
    <property type="evidence" value="ECO:0007669"/>
    <property type="project" value="UniProtKB-SubCell"/>
</dbReference>
<evidence type="ECO:0000256" key="9">
    <source>
        <dbReference type="ARBA" id="ARBA00023125"/>
    </source>
</evidence>
<feature type="compositionally biased region" description="Low complexity" evidence="11">
    <location>
        <begin position="1"/>
        <end position="11"/>
    </location>
</feature>
<dbReference type="GO" id="GO:0003678">
    <property type="term" value="F:DNA helicase activity"/>
    <property type="evidence" value="ECO:0007669"/>
    <property type="project" value="UniProtKB-EC"/>
</dbReference>
<dbReference type="GO" id="GO:0016787">
    <property type="term" value="F:hydrolase activity"/>
    <property type="evidence" value="ECO:0007669"/>
    <property type="project" value="UniProtKB-KW"/>
</dbReference>
<dbReference type="GeneID" id="64593415"/>
<feature type="region of interest" description="Disordered" evidence="11">
    <location>
        <begin position="1"/>
        <end position="242"/>
    </location>
</feature>
<dbReference type="AlphaFoldDB" id="A0A9P7DTX5"/>
<feature type="domain" description="Helicase C-terminal" evidence="13">
    <location>
        <begin position="991"/>
        <end position="1143"/>
    </location>
</feature>
<dbReference type="Gene3D" id="3.40.50.10810">
    <property type="entry name" value="Tandem AAA-ATPase domain"/>
    <property type="match status" value="1"/>
</dbReference>
<evidence type="ECO:0000256" key="6">
    <source>
        <dbReference type="ARBA" id="ARBA00022806"/>
    </source>
</evidence>
<evidence type="ECO:0000313" key="14">
    <source>
        <dbReference type="EMBL" id="KAG1802863.1"/>
    </source>
</evidence>
<evidence type="ECO:0000256" key="1">
    <source>
        <dbReference type="ARBA" id="ARBA00004123"/>
    </source>
</evidence>
<feature type="region of interest" description="Disordered" evidence="11">
    <location>
        <begin position="1131"/>
        <end position="1181"/>
    </location>
</feature>
<evidence type="ECO:0000256" key="10">
    <source>
        <dbReference type="ARBA" id="ARBA00023242"/>
    </source>
</evidence>
<comment type="similarity">
    <text evidence="2">Belongs to the SNF2/RAD54 helicase family.</text>
</comment>
<keyword evidence="8" id="KW-0156">Chromatin regulator</keyword>
<evidence type="ECO:0000259" key="12">
    <source>
        <dbReference type="PROSITE" id="PS51192"/>
    </source>
</evidence>
<dbReference type="SMART" id="SM00490">
    <property type="entry name" value="HELICc"/>
    <property type="match status" value="1"/>
</dbReference>
<dbReference type="GO" id="GO:0140658">
    <property type="term" value="F:ATP-dependent chromatin remodeler activity"/>
    <property type="evidence" value="ECO:0007669"/>
    <property type="project" value="UniProtKB-ARBA"/>
</dbReference>
<evidence type="ECO:0000256" key="2">
    <source>
        <dbReference type="ARBA" id="ARBA00007025"/>
    </source>
</evidence>
<dbReference type="SUPFAM" id="SSF52540">
    <property type="entry name" value="P-loop containing nucleoside triphosphate hydrolases"/>
    <property type="match status" value="2"/>
</dbReference>
<dbReference type="Pfam" id="PF00176">
    <property type="entry name" value="SNF2-rel_dom"/>
    <property type="match status" value="1"/>
</dbReference>
<evidence type="ECO:0000256" key="3">
    <source>
        <dbReference type="ARBA" id="ARBA00012551"/>
    </source>
</evidence>
<name>A0A9P7DTX5_9AGAM</name>
<comment type="subcellular location">
    <subcellularLocation>
        <location evidence="1">Nucleus</location>
    </subcellularLocation>
</comment>
<dbReference type="InterPro" id="IPR000330">
    <property type="entry name" value="SNF2_N"/>
</dbReference>
<dbReference type="EMBL" id="JABBWE010000005">
    <property type="protein sequence ID" value="KAG1802863.1"/>
    <property type="molecule type" value="Genomic_DNA"/>
</dbReference>
<proteinExistence type="inferred from homology"/>
<dbReference type="Pfam" id="PF00271">
    <property type="entry name" value="Helicase_C"/>
    <property type="match status" value="1"/>
</dbReference>
<dbReference type="PROSITE" id="PS51192">
    <property type="entry name" value="HELICASE_ATP_BIND_1"/>
    <property type="match status" value="1"/>
</dbReference>
<dbReference type="PANTHER" id="PTHR10799">
    <property type="entry name" value="SNF2/RAD54 HELICASE FAMILY"/>
    <property type="match status" value="1"/>
</dbReference>
<dbReference type="RefSeq" id="XP_041165760.1">
    <property type="nucleotide sequence ID" value="XM_041299651.1"/>
</dbReference>
<dbReference type="InterPro" id="IPR027417">
    <property type="entry name" value="P-loop_NTPase"/>
</dbReference>
<dbReference type="Gene3D" id="3.40.50.300">
    <property type="entry name" value="P-loop containing nucleotide triphosphate hydrolases"/>
    <property type="match status" value="1"/>
</dbReference>
<feature type="domain" description="Helicase ATP-binding" evidence="12">
    <location>
        <begin position="600"/>
        <end position="775"/>
    </location>
</feature>
<evidence type="ECO:0000313" key="15">
    <source>
        <dbReference type="Proteomes" id="UP000719766"/>
    </source>
</evidence>
<dbReference type="EC" id="3.6.4.12" evidence="3"/>
<keyword evidence="6" id="KW-0347">Helicase</keyword>
<dbReference type="GO" id="GO:0003677">
    <property type="term" value="F:DNA binding"/>
    <property type="evidence" value="ECO:0007669"/>
    <property type="project" value="UniProtKB-KW"/>
</dbReference>
<evidence type="ECO:0000256" key="8">
    <source>
        <dbReference type="ARBA" id="ARBA00022853"/>
    </source>
</evidence>
<dbReference type="InterPro" id="IPR049730">
    <property type="entry name" value="SNF2/RAD54-like_C"/>
</dbReference>
<dbReference type="CDD" id="cd18793">
    <property type="entry name" value="SF2_C_SNF"/>
    <property type="match status" value="1"/>
</dbReference>
<evidence type="ECO:0000256" key="5">
    <source>
        <dbReference type="ARBA" id="ARBA00022801"/>
    </source>
</evidence>
<dbReference type="PROSITE" id="PS51194">
    <property type="entry name" value="HELICASE_CTER"/>
    <property type="match status" value="1"/>
</dbReference>
<reference evidence="14" key="1">
    <citation type="journal article" date="2020" name="New Phytol.">
        <title>Comparative genomics reveals dynamic genome evolution in host specialist ectomycorrhizal fungi.</title>
        <authorList>
            <person name="Lofgren L.A."/>
            <person name="Nguyen N.H."/>
            <person name="Vilgalys R."/>
            <person name="Ruytinx J."/>
            <person name="Liao H.L."/>
            <person name="Branco S."/>
            <person name="Kuo A."/>
            <person name="LaButti K."/>
            <person name="Lipzen A."/>
            <person name="Andreopoulos W."/>
            <person name="Pangilinan J."/>
            <person name="Riley R."/>
            <person name="Hundley H."/>
            <person name="Na H."/>
            <person name="Barry K."/>
            <person name="Grigoriev I.V."/>
            <person name="Stajich J.E."/>
            <person name="Kennedy P.G."/>
        </authorList>
    </citation>
    <scope>NUCLEOTIDE SEQUENCE</scope>
    <source>
        <strain evidence="14">S12</strain>
    </source>
</reference>
<dbReference type="SMART" id="SM00487">
    <property type="entry name" value="DEXDc"/>
    <property type="match status" value="1"/>
</dbReference>
<feature type="region of interest" description="Disordered" evidence="11">
    <location>
        <begin position="306"/>
        <end position="327"/>
    </location>
</feature>
<keyword evidence="15" id="KW-1185">Reference proteome</keyword>
<dbReference type="Proteomes" id="UP000719766">
    <property type="component" value="Unassembled WGS sequence"/>
</dbReference>
<keyword evidence="10" id="KW-0539">Nucleus</keyword>
<dbReference type="InterPro" id="IPR014001">
    <property type="entry name" value="Helicase_ATP-bd"/>
</dbReference>
<sequence>MSSSSMSVDDVTSSRKTTAVGGLRFQKKPNKDGSEAINSSAATSNVAHPSFVPPPQSRDATAPARYHPPATPSRGIVLVPNSSPLPQDASYHQPYRPHHLQYAQGSSSTTGPNHPNLWGQSGPSAVPDVLSSSSGFVHGGASAHASFTRQSRPWAGDVRPLSEVESFGDEGPPRKRINRGTPSDSLPLGMVTPGSPDIQHPGQRRKQNVNAERQSHSSDESMLDVRSSLEGPSKRIVRGQRPDHTDSYVFTVFQLSHPGHDLATLKAAWNEANGNDNKASLLLSDSSWKPQSISTPSNSAIAMKAPSMPAPEPPTVENTGRVEEVDEATKTQRAALREKAKKSSIYANRATLDTTRSPAIPNIPISRAMSPASPSTPAIMAPRRKRPKKLILSDDEAEASESEEELPRSRQNGEISRERAAFEYFNQANADAIQELTGKSFLLLSLSSAAAKITKGCTPEQAQKIIELRPYSSIADLNTKLNQGKKKAGPSGISPRMFEDCQEILQGYDTVDGILEECERIGSTLRAAIATWTTEDSLSKGKGKEASLALDQIEEGSLSLRALKISNDAASKGFISSQPSMIAEGITLKDYQLLGINWLFLLYRKKHSCILADEMGLGKTIQVISFFALLKERGNFGPHLVIVPSSTLENWCREFARFAPSISVQTFYAGKEERANLRQMLIDTRRGSSKNGTGWEVLITTYNLAQGDDKDRKFFRKMEWDTIVFDEGHVLKNFQSQRYQALLKFEAKWRLLLTGTPLQNNLQELVSLMNFILPGMLSEKLEILRAIFKTKGDAKVTLLSQERISRAKKMMTPFVLRRRKDQVLKDLPLKTERIEWCDMTDIQRSIYHDALQRSRKTILDAEGPTPDASGTTTPVTNGKAVKKKAKANHRAKDKYLENSSNVLMDLRKAASHPMLFRKLFDDQALTSIAKQLLKEPEFKKRGAVFEYVKEDMEVMTDAELQFFCQGYKSTRKFLQDQNCYLNAGKISVLLRLLEDYRKAERKILIFSQFTQILDILQAILKLKDIKYLILTGSTAVDVRQTLVDEFTEDASIPVFLLSTKAGGMGINLTAASVVVMFDQDFNPHNDRQAQDRAYRIGQKRDVDVVKLISRGTIEEDMLRLGETKLALDEAVAGESEEGDGDKGASKQEKEVKKSLMGQLRRQLERQDGASIGPGQIPAPSS</sequence>
<accession>A0A9P7DTX5</accession>
<feature type="region of interest" description="Disordered" evidence="11">
    <location>
        <begin position="357"/>
        <end position="414"/>
    </location>
</feature>
<evidence type="ECO:0000256" key="4">
    <source>
        <dbReference type="ARBA" id="ARBA00022741"/>
    </source>
</evidence>
<keyword evidence="5" id="KW-0378">Hydrolase</keyword>
<dbReference type="FunFam" id="3.40.50.10810:FF:000014">
    <property type="entry name" value="SWI/SNF-related matrix-associated actin-dependent regulator of chromatin subfamily A containing DEAD/H box 1"/>
    <property type="match status" value="1"/>
</dbReference>
<dbReference type="OrthoDB" id="5857104at2759"/>
<evidence type="ECO:0000259" key="13">
    <source>
        <dbReference type="PROSITE" id="PS51194"/>
    </source>
</evidence>
<evidence type="ECO:0000256" key="7">
    <source>
        <dbReference type="ARBA" id="ARBA00022840"/>
    </source>
</evidence>
<keyword evidence="7" id="KW-0067">ATP-binding</keyword>
<comment type="caution">
    <text evidence="14">The sequence shown here is derived from an EMBL/GenBank/DDBJ whole genome shotgun (WGS) entry which is preliminary data.</text>
</comment>
<gene>
    <name evidence="14" type="ORF">HD556DRAFT_1304116</name>
</gene>
<feature type="compositionally biased region" description="Polar residues" evidence="11">
    <location>
        <begin position="36"/>
        <end position="47"/>
    </location>
</feature>
<organism evidence="14 15">
    <name type="scientific">Suillus plorans</name>
    <dbReference type="NCBI Taxonomy" id="116603"/>
    <lineage>
        <taxon>Eukaryota</taxon>
        <taxon>Fungi</taxon>
        <taxon>Dikarya</taxon>
        <taxon>Basidiomycota</taxon>
        <taxon>Agaricomycotina</taxon>
        <taxon>Agaricomycetes</taxon>
        <taxon>Agaricomycetidae</taxon>
        <taxon>Boletales</taxon>
        <taxon>Suillineae</taxon>
        <taxon>Suillaceae</taxon>
        <taxon>Suillus</taxon>
    </lineage>
</organism>
<feature type="compositionally biased region" description="Basic and acidic residues" evidence="11">
    <location>
        <begin position="1140"/>
        <end position="1153"/>
    </location>
</feature>
<dbReference type="InterPro" id="IPR001650">
    <property type="entry name" value="Helicase_C-like"/>
</dbReference>
<feature type="compositionally biased region" description="Acidic residues" evidence="11">
    <location>
        <begin position="393"/>
        <end position="404"/>
    </location>
</feature>
<keyword evidence="4" id="KW-0547">Nucleotide-binding</keyword>